<evidence type="ECO:0000259" key="2">
    <source>
        <dbReference type="PROSITE" id="PS50110"/>
    </source>
</evidence>
<dbReference type="PANTHER" id="PTHR45566">
    <property type="entry name" value="HTH-TYPE TRANSCRIPTIONAL REGULATOR YHJB-RELATED"/>
    <property type="match status" value="1"/>
</dbReference>
<keyword evidence="1" id="KW-0597">Phosphoprotein</keyword>
<name>A0ABW5NCK1_9FLAO</name>
<dbReference type="InterPro" id="IPR051015">
    <property type="entry name" value="EvgA-like"/>
</dbReference>
<proteinExistence type="predicted"/>
<dbReference type="PROSITE" id="PS50110">
    <property type="entry name" value="RESPONSE_REGULATORY"/>
    <property type="match status" value="1"/>
</dbReference>
<protein>
    <submittedName>
        <fullName evidence="3">Response regulator transcription factor</fullName>
    </submittedName>
</protein>
<dbReference type="Gene3D" id="3.40.50.2300">
    <property type="match status" value="1"/>
</dbReference>
<comment type="caution">
    <text evidence="3">The sequence shown here is derived from an EMBL/GenBank/DDBJ whole genome shotgun (WGS) entry which is preliminary data.</text>
</comment>
<dbReference type="SUPFAM" id="SSF52172">
    <property type="entry name" value="CheY-like"/>
    <property type="match status" value="1"/>
</dbReference>
<feature type="modified residue" description="4-aspartylphosphate" evidence="1">
    <location>
        <position position="60"/>
    </location>
</feature>
<organism evidence="3 4">
    <name type="scientific">Aquimarina hainanensis</name>
    <dbReference type="NCBI Taxonomy" id="1578017"/>
    <lineage>
        <taxon>Bacteria</taxon>
        <taxon>Pseudomonadati</taxon>
        <taxon>Bacteroidota</taxon>
        <taxon>Flavobacteriia</taxon>
        <taxon>Flavobacteriales</taxon>
        <taxon>Flavobacteriaceae</taxon>
        <taxon>Aquimarina</taxon>
    </lineage>
</organism>
<dbReference type="Proteomes" id="UP001597459">
    <property type="component" value="Unassembled WGS sequence"/>
</dbReference>
<sequence length="222" mass="25541">MFKKVLVAEDLGSIGHGVASMLKEKTENIDIHQSQYCDDAFLKFRRAEQDNTPFELLITDLSFKACFRERKLTSGIELISAIKAIQPTIKVIMYSIEDRPTKISTFFKKLEINGYVCKSRYGLKELEHSIEEVYNDNIYISPQISNALNKKNVFELNDYDIILLKYLSKGLTQDQIAKEFKKEHISPHSISSVEKRLNKLKQHFKAKNGIHLVAMIKDLGLL</sequence>
<gene>
    <name evidence="3" type="ORF">ACFSTE_21015</name>
</gene>
<dbReference type="PANTHER" id="PTHR45566:SF1">
    <property type="entry name" value="HTH-TYPE TRANSCRIPTIONAL REGULATOR YHJB-RELATED"/>
    <property type="match status" value="1"/>
</dbReference>
<evidence type="ECO:0000256" key="1">
    <source>
        <dbReference type="PROSITE-ProRule" id="PRU00169"/>
    </source>
</evidence>
<evidence type="ECO:0000313" key="3">
    <source>
        <dbReference type="EMBL" id="MFD2593330.1"/>
    </source>
</evidence>
<dbReference type="InterPro" id="IPR011006">
    <property type="entry name" value="CheY-like_superfamily"/>
</dbReference>
<feature type="domain" description="Response regulatory" evidence="2">
    <location>
        <begin position="4"/>
        <end position="133"/>
    </location>
</feature>
<reference evidence="4" key="1">
    <citation type="journal article" date="2019" name="Int. J. Syst. Evol. Microbiol.">
        <title>The Global Catalogue of Microorganisms (GCM) 10K type strain sequencing project: providing services to taxonomists for standard genome sequencing and annotation.</title>
        <authorList>
            <consortium name="The Broad Institute Genomics Platform"/>
            <consortium name="The Broad Institute Genome Sequencing Center for Infectious Disease"/>
            <person name="Wu L."/>
            <person name="Ma J."/>
        </authorList>
    </citation>
    <scope>NUCLEOTIDE SEQUENCE [LARGE SCALE GENOMIC DNA]</scope>
    <source>
        <strain evidence="4">KCTC 42423</strain>
    </source>
</reference>
<accession>A0ABW5NCK1</accession>
<keyword evidence="4" id="KW-1185">Reference proteome</keyword>
<dbReference type="EMBL" id="JBHULX010000046">
    <property type="protein sequence ID" value="MFD2593330.1"/>
    <property type="molecule type" value="Genomic_DNA"/>
</dbReference>
<dbReference type="RefSeq" id="WP_176029017.1">
    <property type="nucleotide sequence ID" value="NZ_JBHSJV010000001.1"/>
</dbReference>
<dbReference type="InterPro" id="IPR001789">
    <property type="entry name" value="Sig_transdc_resp-reg_receiver"/>
</dbReference>
<evidence type="ECO:0000313" key="4">
    <source>
        <dbReference type="Proteomes" id="UP001597459"/>
    </source>
</evidence>